<evidence type="ECO:0000313" key="6">
    <source>
        <dbReference type="Proteomes" id="UP001287286"/>
    </source>
</evidence>
<organism evidence="4 5">
    <name type="scientific">Purpureocillium lilacinum</name>
    <name type="common">Paecilomyces lilacinus</name>
    <dbReference type="NCBI Taxonomy" id="33203"/>
    <lineage>
        <taxon>Eukaryota</taxon>
        <taxon>Fungi</taxon>
        <taxon>Dikarya</taxon>
        <taxon>Ascomycota</taxon>
        <taxon>Pezizomycotina</taxon>
        <taxon>Sordariomycetes</taxon>
        <taxon>Hypocreomycetidae</taxon>
        <taxon>Hypocreales</taxon>
        <taxon>Ophiocordycipitaceae</taxon>
        <taxon>Purpureocillium</taxon>
    </lineage>
</organism>
<evidence type="ECO:0000313" key="4">
    <source>
        <dbReference type="EMBL" id="OAQ67346.1"/>
    </source>
</evidence>
<protein>
    <submittedName>
        <fullName evidence="4">Homoserine acetyltransferase family protein</fullName>
    </submittedName>
</protein>
<dbReference type="Proteomes" id="UP001287286">
    <property type="component" value="Unassembled WGS sequence"/>
</dbReference>
<reference evidence="3" key="2">
    <citation type="submission" date="2023-11" db="EMBL/GenBank/DDBJ databases">
        <authorList>
            <person name="Beijen E."/>
            <person name="Ohm R.A."/>
        </authorList>
    </citation>
    <scope>NUCLEOTIDE SEQUENCE</scope>
    <source>
        <strain evidence="3">CBS 150709</strain>
    </source>
</reference>
<dbReference type="PANTHER" id="PTHR32268">
    <property type="entry name" value="HOMOSERINE O-ACETYLTRANSFERASE"/>
    <property type="match status" value="1"/>
</dbReference>
<dbReference type="Gene3D" id="3.40.50.1820">
    <property type="entry name" value="alpha/beta hydrolase"/>
    <property type="match status" value="1"/>
</dbReference>
<reference evidence="4 5" key="1">
    <citation type="submission" date="2016-01" db="EMBL/GenBank/DDBJ databases">
        <title>Biosynthesis of antibiotic leucinostatins and their inhibition on Phytophthora in bio-control Purpureocillium lilacinum.</title>
        <authorList>
            <person name="Wang G."/>
            <person name="Liu Z."/>
            <person name="Lin R."/>
            <person name="Li E."/>
            <person name="Mao Z."/>
            <person name="Ling J."/>
            <person name="Yin W."/>
            <person name="Xie B."/>
        </authorList>
    </citation>
    <scope>NUCLEOTIDE SEQUENCE [LARGE SCALE GENOMIC DNA]</scope>
    <source>
        <strain evidence="4">PLBJ-1</strain>
    </source>
</reference>
<dbReference type="Pfam" id="PF00561">
    <property type="entry name" value="Abhydrolase_1"/>
    <property type="match status" value="1"/>
</dbReference>
<dbReference type="EMBL" id="JAWRVI010000086">
    <property type="protein sequence ID" value="KAK4078093.1"/>
    <property type="molecule type" value="Genomic_DNA"/>
</dbReference>
<sequence>MEEQPTVRRFHIENFTFEAGPTLPSVDQAYLDINPGASRTALIFTCFRGRLRSTLTFAKGALRHHRIIVVALFGNGESSSPSNTANFPCSSLDYRDCVRAQHALLTRHLKISVVDIAVGFSMGGQCAYYWMVTHPDMVRSAVIICSSARTSGHNYQFLEGPKAALQNSIDYVQGAGYNSILKPLRGLRAFGKAYSAWLTSPEWFDQKLYKTHGFESQTAWDSVVAGTNYNDWDPDDLLAKISMWQRGDITVAQRPGATRCLSLEGTLSQIDVPILLMPCLTDQYFRWEAAERESKSIPRAIIKVIPSVWGHLAGSGAHTTDTEWMDRAIVDFIRGSEV</sequence>
<comment type="caution">
    <text evidence="4">The sequence shown here is derived from an EMBL/GenBank/DDBJ whole genome shotgun (WGS) entry which is preliminary data.</text>
</comment>
<comment type="similarity">
    <text evidence="1">Belongs to the AB hydrolase superfamily. MetX family.</text>
</comment>
<dbReference type="EMBL" id="LSBH01000012">
    <property type="protein sequence ID" value="OAQ67346.1"/>
    <property type="molecule type" value="Genomic_DNA"/>
</dbReference>
<reference evidence="3 6" key="3">
    <citation type="journal article" date="2024" name="Microbiol. Resour. Announc.">
        <title>Genome annotations for the ascomycete fungi Trichoderma harzianum, Trichoderma aggressivum, and Purpureocillium lilacinum.</title>
        <authorList>
            <person name="Beijen E.P.W."/>
            <person name="Ohm R.A."/>
        </authorList>
    </citation>
    <scope>NUCLEOTIDE SEQUENCE [LARGE SCALE GENOMIC DNA]</scope>
    <source>
        <strain evidence="3 6">CBS 150709</strain>
    </source>
</reference>
<accession>A0A179FNZ3</accession>
<proteinExistence type="inferred from homology"/>
<gene>
    <name evidence="3" type="ORF">Purlil1_12062</name>
    <name evidence="4" type="ORF">VFPBJ_10941</name>
</gene>
<dbReference type="AlphaFoldDB" id="A0A179FNZ3"/>
<dbReference type="SUPFAM" id="SSF53474">
    <property type="entry name" value="alpha/beta-Hydrolases"/>
    <property type="match status" value="1"/>
</dbReference>
<keyword evidence="4" id="KW-0808">Transferase</keyword>
<dbReference type="InterPro" id="IPR029058">
    <property type="entry name" value="AB_hydrolase_fold"/>
</dbReference>
<dbReference type="GO" id="GO:0016747">
    <property type="term" value="F:acyltransferase activity, transferring groups other than amino-acyl groups"/>
    <property type="evidence" value="ECO:0007669"/>
    <property type="project" value="InterPro"/>
</dbReference>
<dbReference type="InterPro" id="IPR008220">
    <property type="entry name" value="HAT_MetX-like"/>
</dbReference>
<evidence type="ECO:0000313" key="3">
    <source>
        <dbReference type="EMBL" id="KAK4078093.1"/>
    </source>
</evidence>
<evidence type="ECO:0000259" key="2">
    <source>
        <dbReference type="Pfam" id="PF00561"/>
    </source>
</evidence>
<dbReference type="PANTHER" id="PTHR32268:SF15">
    <property type="entry name" value="HOMOSERINE ACETYLTRANSFERASE FAMILY PROTEIN (AFU_ORTHOLOGUE AFUA_1G15350)"/>
    <property type="match status" value="1"/>
</dbReference>
<keyword evidence="6" id="KW-1185">Reference proteome</keyword>
<dbReference type="Proteomes" id="UP000078240">
    <property type="component" value="Unassembled WGS sequence"/>
</dbReference>
<name>A0A179FNZ3_PURLI</name>
<dbReference type="InterPro" id="IPR000073">
    <property type="entry name" value="AB_hydrolase_1"/>
</dbReference>
<feature type="domain" description="AB hydrolase-1" evidence="2">
    <location>
        <begin position="58"/>
        <end position="311"/>
    </location>
</feature>
<evidence type="ECO:0000256" key="1">
    <source>
        <dbReference type="ARBA" id="ARBA00006886"/>
    </source>
</evidence>
<evidence type="ECO:0000313" key="5">
    <source>
        <dbReference type="Proteomes" id="UP000078240"/>
    </source>
</evidence>